<reference evidence="1" key="1">
    <citation type="journal article" date="2019" name="Sci. Rep.">
        <title>Draft genome of Tanacetum cinerariifolium, the natural source of mosquito coil.</title>
        <authorList>
            <person name="Yamashiro T."/>
            <person name="Shiraishi A."/>
            <person name="Satake H."/>
            <person name="Nakayama K."/>
        </authorList>
    </citation>
    <scope>NUCLEOTIDE SEQUENCE</scope>
</reference>
<organism evidence="1">
    <name type="scientific">Tanacetum cinerariifolium</name>
    <name type="common">Dalmatian daisy</name>
    <name type="synonym">Chrysanthemum cinerariifolium</name>
    <dbReference type="NCBI Taxonomy" id="118510"/>
    <lineage>
        <taxon>Eukaryota</taxon>
        <taxon>Viridiplantae</taxon>
        <taxon>Streptophyta</taxon>
        <taxon>Embryophyta</taxon>
        <taxon>Tracheophyta</taxon>
        <taxon>Spermatophyta</taxon>
        <taxon>Magnoliopsida</taxon>
        <taxon>eudicotyledons</taxon>
        <taxon>Gunneridae</taxon>
        <taxon>Pentapetalae</taxon>
        <taxon>asterids</taxon>
        <taxon>campanulids</taxon>
        <taxon>Asterales</taxon>
        <taxon>Asteraceae</taxon>
        <taxon>Asteroideae</taxon>
        <taxon>Anthemideae</taxon>
        <taxon>Anthemidinae</taxon>
        <taxon>Tanacetum</taxon>
    </lineage>
</organism>
<dbReference type="AlphaFoldDB" id="A0A699REM2"/>
<comment type="caution">
    <text evidence="1">The sequence shown here is derived from an EMBL/GenBank/DDBJ whole genome shotgun (WGS) entry which is preliminary data.</text>
</comment>
<dbReference type="PANTHER" id="PTHR15503">
    <property type="entry name" value="LDOC1 RELATED"/>
    <property type="match status" value="1"/>
</dbReference>
<feature type="non-terminal residue" evidence="1">
    <location>
        <position position="1"/>
    </location>
</feature>
<keyword evidence="1" id="KW-0808">Transferase</keyword>
<accession>A0A699REM2</accession>
<feature type="non-terminal residue" evidence="1">
    <location>
        <position position="170"/>
    </location>
</feature>
<dbReference type="PANTHER" id="PTHR15503:SF45">
    <property type="entry name" value="RNA-DIRECTED DNA POLYMERASE HOMOLOG"/>
    <property type="match status" value="1"/>
</dbReference>
<evidence type="ECO:0000313" key="1">
    <source>
        <dbReference type="EMBL" id="GFC84176.1"/>
    </source>
</evidence>
<dbReference type="GO" id="GO:0003964">
    <property type="term" value="F:RNA-directed DNA polymerase activity"/>
    <property type="evidence" value="ECO:0007669"/>
    <property type="project" value="UniProtKB-KW"/>
</dbReference>
<gene>
    <name evidence="1" type="ORF">Tci_856146</name>
</gene>
<sequence>ANAGAMTNAAPNDNEVCPKCKNKKHGGDCWKCELGSFDIIIGMDWLSRYDAAILCGEKNVRIPLEGQTLVIEGNRNNSRFKIVSCIKARRYIENGCEIFLAQVTKQESKLKRLEDVPVIQDFPEVFPEELPGLSPHRQVKLRIDLILGVAPVARAPNRLASSEMKELSEK</sequence>
<protein>
    <submittedName>
        <fullName evidence="1">Putative reverse transcriptase domain-containing protein</fullName>
    </submittedName>
</protein>
<name>A0A699REM2_TANCI</name>
<dbReference type="EMBL" id="BKCJ011093310">
    <property type="protein sequence ID" value="GFC84176.1"/>
    <property type="molecule type" value="Genomic_DNA"/>
</dbReference>
<keyword evidence="1" id="KW-0548">Nucleotidyltransferase</keyword>
<dbReference type="InterPro" id="IPR032567">
    <property type="entry name" value="RTL1-rel"/>
</dbReference>
<proteinExistence type="predicted"/>
<dbReference type="Pfam" id="PF08284">
    <property type="entry name" value="RVP_2"/>
    <property type="match status" value="1"/>
</dbReference>
<keyword evidence="1" id="KW-0695">RNA-directed DNA polymerase</keyword>